<evidence type="ECO:0000313" key="1">
    <source>
        <dbReference type="EMBL" id="KAG1794658.1"/>
    </source>
</evidence>
<gene>
    <name evidence="1" type="ORF">HD556DRAFT_1369032</name>
</gene>
<keyword evidence="2" id="KW-1185">Reference proteome</keyword>
<reference evidence="1" key="1">
    <citation type="journal article" date="2020" name="New Phytol.">
        <title>Comparative genomics reveals dynamic genome evolution in host specialist ectomycorrhizal fungi.</title>
        <authorList>
            <person name="Lofgren L.A."/>
            <person name="Nguyen N.H."/>
            <person name="Vilgalys R."/>
            <person name="Ruytinx J."/>
            <person name="Liao H.L."/>
            <person name="Branco S."/>
            <person name="Kuo A."/>
            <person name="LaButti K."/>
            <person name="Lipzen A."/>
            <person name="Andreopoulos W."/>
            <person name="Pangilinan J."/>
            <person name="Riley R."/>
            <person name="Hundley H."/>
            <person name="Na H."/>
            <person name="Barry K."/>
            <person name="Grigoriev I.V."/>
            <person name="Stajich J.E."/>
            <person name="Kennedy P.G."/>
        </authorList>
    </citation>
    <scope>NUCLEOTIDE SEQUENCE</scope>
    <source>
        <strain evidence="1">S12</strain>
    </source>
</reference>
<comment type="caution">
    <text evidence="1">The sequence shown here is derived from an EMBL/GenBank/DDBJ whole genome shotgun (WGS) entry which is preliminary data.</text>
</comment>
<dbReference type="InterPro" id="IPR008978">
    <property type="entry name" value="HSP20-like_chaperone"/>
</dbReference>
<name>A0A9P7DIX1_9AGAM</name>
<dbReference type="EMBL" id="JABBWE010000025">
    <property type="protein sequence ID" value="KAG1794658.1"/>
    <property type="molecule type" value="Genomic_DNA"/>
</dbReference>
<dbReference type="Gene3D" id="2.60.40.790">
    <property type="match status" value="1"/>
</dbReference>
<evidence type="ECO:0000313" key="2">
    <source>
        <dbReference type="Proteomes" id="UP000719766"/>
    </source>
</evidence>
<dbReference type="SUPFAM" id="SSF49764">
    <property type="entry name" value="HSP20-like chaperones"/>
    <property type="match status" value="1"/>
</dbReference>
<dbReference type="RefSeq" id="XP_041160769.1">
    <property type="nucleotide sequence ID" value="XM_041302876.1"/>
</dbReference>
<dbReference type="AlphaFoldDB" id="A0A9P7DIX1"/>
<dbReference type="Proteomes" id="UP000719766">
    <property type="component" value="Unassembled WGS sequence"/>
</dbReference>
<organism evidence="1 2">
    <name type="scientific">Suillus plorans</name>
    <dbReference type="NCBI Taxonomy" id="116603"/>
    <lineage>
        <taxon>Eukaryota</taxon>
        <taxon>Fungi</taxon>
        <taxon>Dikarya</taxon>
        <taxon>Basidiomycota</taxon>
        <taxon>Agaricomycotina</taxon>
        <taxon>Agaricomycetes</taxon>
        <taxon>Agaricomycetidae</taxon>
        <taxon>Boletales</taxon>
        <taxon>Suillineae</taxon>
        <taxon>Suillaceae</taxon>
        <taxon>Suillus</taxon>
    </lineage>
</organism>
<dbReference type="GeneID" id="64596640"/>
<accession>A0A9P7DIX1</accession>
<sequence length="87" mass="9767">NSGAKTATATAELLERQNINIKPHGKHLTISVHLKHSENHKKGGYTVQQHFYGKSSRLWRLHHPAAVQAEAFHAMMENGMVTVRFIA</sequence>
<dbReference type="OrthoDB" id="2622739at2759"/>
<protein>
    <submittedName>
        <fullName evidence="1">Uncharacterized protein</fullName>
    </submittedName>
</protein>
<proteinExistence type="predicted"/>
<feature type="non-terminal residue" evidence="1">
    <location>
        <position position="1"/>
    </location>
</feature>